<gene>
    <name evidence="3" type="ORF">A2209_04985</name>
</gene>
<reference evidence="3 4" key="1">
    <citation type="journal article" date="2016" name="Nat. Commun.">
        <title>Thousands of microbial genomes shed light on interconnected biogeochemical processes in an aquifer system.</title>
        <authorList>
            <person name="Anantharaman K."/>
            <person name="Brown C.T."/>
            <person name="Hug L.A."/>
            <person name="Sharon I."/>
            <person name="Castelle C.J."/>
            <person name="Probst A.J."/>
            <person name="Thomas B.C."/>
            <person name="Singh A."/>
            <person name="Wilkins M.J."/>
            <person name="Karaoz U."/>
            <person name="Brodie E.L."/>
            <person name="Williams K.H."/>
            <person name="Hubbard S.S."/>
            <person name="Banfield J.F."/>
        </authorList>
    </citation>
    <scope>NUCLEOTIDE SEQUENCE [LARGE SCALE GENOMIC DNA]</scope>
</reference>
<dbReference type="Gene3D" id="3.40.50.720">
    <property type="entry name" value="NAD(P)-binding Rossmann-like Domain"/>
    <property type="match status" value="1"/>
</dbReference>
<dbReference type="Gene3D" id="3.30.360.10">
    <property type="entry name" value="Dihydrodipicolinate Reductase, domain 2"/>
    <property type="match status" value="1"/>
</dbReference>
<dbReference type="InterPro" id="IPR036291">
    <property type="entry name" value="NAD(P)-bd_dom_sf"/>
</dbReference>
<dbReference type="InterPro" id="IPR051450">
    <property type="entry name" value="Gfo/Idh/MocA_Oxidoreductases"/>
</dbReference>
<dbReference type="AlphaFoldDB" id="A0A1F7K296"/>
<feature type="domain" description="Gfo/Idh/MocA-like oxidoreductase N-terminal" evidence="1">
    <location>
        <begin position="5"/>
        <end position="123"/>
    </location>
</feature>
<dbReference type="Pfam" id="PF22725">
    <property type="entry name" value="GFO_IDH_MocA_C3"/>
    <property type="match status" value="1"/>
</dbReference>
<dbReference type="PANTHER" id="PTHR43377:SF1">
    <property type="entry name" value="BILIVERDIN REDUCTASE A"/>
    <property type="match status" value="1"/>
</dbReference>
<sequence length="320" mass="36261">MPKRLKCAVIGVGKMGINHVRVYASIPQVKFVGIGEVNKTLGEKVASQYGLNHYTDYKDLIMAEQPDLVSICVPTSFHYQVASYFLRKNINILLEKPIATTVDEAKALVALAKKYKTSLLVGHIERFNPAVKKVKQIINSGKIGKVTSIIARRVGGFPFQIRDANIMVDLAIHDLDIVNYLLDSLPQVVTVSKHRIHTKTREDSVEYFLQYKNTSAYIQSNWITPVKIRKLLITGSEGYLELDYITQKIEFYKSNYDKFKEETKGFSDFILKFSSSDRQIISVAKKEPLTEEIKYFINKVASNEQVVSQFAVEALKIALT</sequence>
<proteinExistence type="predicted"/>
<dbReference type="InterPro" id="IPR000683">
    <property type="entry name" value="Gfo/Idh/MocA-like_OxRdtase_N"/>
</dbReference>
<dbReference type="Proteomes" id="UP000178450">
    <property type="component" value="Unassembled WGS sequence"/>
</dbReference>
<evidence type="ECO:0000313" key="3">
    <source>
        <dbReference type="EMBL" id="OGK61957.1"/>
    </source>
</evidence>
<dbReference type="Pfam" id="PF01408">
    <property type="entry name" value="GFO_IDH_MocA"/>
    <property type="match status" value="1"/>
</dbReference>
<dbReference type="EMBL" id="MGBG01000025">
    <property type="protein sequence ID" value="OGK61957.1"/>
    <property type="molecule type" value="Genomic_DNA"/>
</dbReference>
<feature type="domain" description="GFO/IDH/MocA-like oxidoreductase" evidence="2">
    <location>
        <begin position="131"/>
        <end position="241"/>
    </location>
</feature>
<evidence type="ECO:0008006" key="5">
    <source>
        <dbReference type="Google" id="ProtNLM"/>
    </source>
</evidence>
<protein>
    <recommendedName>
        <fullName evidence="5">Gfo/Idh/MocA-like oxidoreductase N-terminal domain-containing protein</fullName>
    </recommendedName>
</protein>
<organism evidence="3 4">
    <name type="scientific">Candidatus Roizmanbacteria bacterium RIFOXYA1_FULL_41_12</name>
    <dbReference type="NCBI Taxonomy" id="1802082"/>
    <lineage>
        <taxon>Bacteria</taxon>
        <taxon>Candidatus Roizmaniibacteriota</taxon>
    </lineage>
</organism>
<accession>A0A1F7K296</accession>
<comment type="caution">
    <text evidence="3">The sequence shown here is derived from an EMBL/GenBank/DDBJ whole genome shotgun (WGS) entry which is preliminary data.</text>
</comment>
<evidence type="ECO:0000259" key="1">
    <source>
        <dbReference type="Pfam" id="PF01408"/>
    </source>
</evidence>
<dbReference type="SUPFAM" id="SSF55347">
    <property type="entry name" value="Glyceraldehyde-3-phosphate dehydrogenase-like, C-terminal domain"/>
    <property type="match status" value="1"/>
</dbReference>
<dbReference type="PANTHER" id="PTHR43377">
    <property type="entry name" value="BILIVERDIN REDUCTASE A"/>
    <property type="match status" value="1"/>
</dbReference>
<dbReference type="SUPFAM" id="SSF51735">
    <property type="entry name" value="NAD(P)-binding Rossmann-fold domains"/>
    <property type="match status" value="1"/>
</dbReference>
<name>A0A1F7K296_9BACT</name>
<evidence type="ECO:0000259" key="2">
    <source>
        <dbReference type="Pfam" id="PF22725"/>
    </source>
</evidence>
<evidence type="ECO:0000313" key="4">
    <source>
        <dbReference type="Proteomes" id="UP000178450"/>
    </source>
</evidence>
<dbReference type="InterPro" id="IPR055170">
    <property type="entry name" value="GFO_IDH_MocA-like_dom"/>
</dbReference>
<dbReference type="GO" id="GO:0000166">
    <property type="term" value="F:nucleotide binding"/>
    <property type="evidence" value="ECO:0007669"/>
    <property type="project" value="InterPro"/>
</dbReference>